<dbReference type="EC" id="3.5.1.98" evidence="3"/>
<feature type="compositionally biased region" description="Polar residues" evidence="11">
    <location>
        <begin position="160"/>
        <end position="179"/>
    </location>
</feature>
<feature type="compositionally biased region" description="Low complexity" evidence="11">
    <location>
        <begin position="180"/>
        <end position="189"/>
    </location>
</feature>
<dbReference type="Pfam" id="PF00850">
    <property type="entry name" value="Hist_deacetyl"/>
    <property type="match status" value="1"/>
</dbReference>
<feature type="compositionally biased region" description="Polar residues" evidence="11">
    <location>
        <begin position="1"/>
        <end position="17"/>
    </location>
</feature>
<dbReference type="STRING" id="51028.A0A0N4VDH8"/>
<keyword evidence="7" id="KW-0805">Transcription regulation</keyword>
<keyword evidence="4" id="KW-0678">Repressor</keyword>
<evidence type="ECO:0000313" key="15">
    <source>
        <dbReference type="WBParaSite" id="EVEC_0000866401-mRNA-1"/>
    </source>
</evidence>
<dbReference type="Proteomes" id="UP000274131">
    <property type="component" value="Unassembled WGS sequence"/>
</dbReference>
<dbReference type="Gene3D" id="3.40.800.20">
    <property type="entry name" value="Histone deacetylase domain"/>
    <property type="match status" value="1"/>
</dbReference>
<evidence type="ECO:0000256" key="3">
    <source>
        <dbReference type="ARBA" id="ARBA00012111"/>
    </source>
</evidence>
<keyword evidence="5" id="KW-0378">Hydrolase</keyword>
<evidence type="ECO:0000256" key="2">
    <source>
        <dbReference type="ARBA" id="ARBA00007738"/>
    </source>
</evidence>
<evidence type="ECO:0000313" key="14">
    <source>
        <dbReference type="Proteomes" id="UP000274131"/>
    </source>
</evidence>
<evidence type="ECO:0000256" key="4">
    <source>
        <dbReference type="ARBA" id="ARBA00022491"/>
    </source>
</evidence>
<protein>
    <recommendedName>
        <fullName evidence="3">histone deacetylase</fullName>
        <ecNumber evidence="3">3.5.1.98</ecNumber>
    </recommendedName>
</protein>
<reference evidence="13 14" key="2">
    <citation type="submission" date="2018-10" db="EMBL/GenBank/DDBJ databases">
        <authorList>
            <consortium name="Pathogen Informatics"/>
        </authorList>
    </citation>
    <scope>NUCLEOTIDE SEQUENCE [LARGE SCALE GENOMIC DNA]</scope>
</reference>
<dbReference type="PANTHER" id="PTHR10625">
    <property type="entry name" value="HISTONE DEACETYLASE HDAC1-RELATED"/>
    <property type="match status" value="1"/>
</dbReference>
<dbReference type="SUPFAM" id="SSF52768">
    <property type="entry name" value="Arginase/deacetylase"/>
    <property type="match status" value="1"/>
</dbReference>
<feature type="region of interest" description="Disordered" evidence="11">
    <location>
        <begin position="1"/>
        <end position="29"/>
    </location>
</feature>
<evidence type="ECO:0000256" key="11">
    <source>
        <dbReference type="SAM" id="MobiDB-lite"/>
    </source>
</evidence>
<evidence type="ECO:0000256" key="10">
    <source>
        <dbReference type="ARBA" id="ARBA00048287"/>
    </source>
</evidence>
<organism evidence="15">
    <name type="scientific">Enterobius vermicularis</name>
    <name type="common">Human pinworm</name>
    <dbReference type="NCBI Taxonomy" id="51028"/>
    <lineage>
        <taxon>Eukaryota</taxon>
        <taxon>Metazoa</taxon>
        <taxon>Ecdysozoa</taxon>
        <taxon>Nematoda</taxon>
        <taxon>Chromadorea</taxon>
        <taxon>Rhabditida</taxon>
        <taxon>Spirurina</taxon>
        <taxon>Oxyuridomorpha</taxon>
        <taxon>Oxyuroidea</taxon>
        <taxon>Oxyuridae</taxon>
        <taxon>Enterobius</taxon>
    </lineage>
</organism>
<comment type="similarity">
    <text evidence="2">Belongs to the histone deacetylase family. HD type 2 subfamily.</text>
</comment>
<sequence length="878" mass="95436">MSNDSAEGFSPTPNSESLPAEVTPTPDVSSRNQLALLQQIYQQKQLELLTEFQRARASLNVQMQQIDCLQLLQQIQQQQQQQTTSQAVNPVANAAVNVPENVVETDSQQMSPSPRGDSHTGRARRSLHRSLSGSGQTISQTTRDRLKSMIALKKNRNRSENSGGTSSQTNISSNWMQNTVPSSSSDMESVRSVPECSNLTVMTTCRFLATWAGAENSSLKQSVPGSSALTTSVPAITVAVSSPHYEPYPLPTTVHANRGALPPEHQLRKVNSEPNLKMRIRAKLLSKGSSPVQIHQNSAFSYPQPSLERSESDVPMDTGVSPGSSIDQTPLTAAHVLQSPSLPNLIGNQLQLEMSALLAQAQLSPFFSMPSLYKNNFVAPGCSGWSSGSSDSVGLLLEGCSHVSGKLDPRGLGSTLPFVGYQSLLKQQIRDLVLRRKSLVREEPEDEAMLEAQLLSKLTNGGIPTVSSKVINPSSTKTGLVYDSIMAKHQCNCGDNKRHVEHGGRVHSIWARLQERGLVDRCERVVVRKASLEMLRTMHSSSYVTFFAFSPTAFMKTDNSQIPVKSFVQLPCGGLGVDTDTYYNDITTPSAIKIAVGSLVELASQVAEGKLRNGFACIRPPGHHAEYDQAMGFCFFNNVAIAVKHLQQRYRQQCSRIAIIDWDVHHGNGTQSLFDSDPTVLYLSLHRHDNGNFFPGTGAVTEIGSGEGKGFTVNIPFSGEPMSDPDYLAAWRVVVMPVLDCFQPDFIMVSAGFDAARGHSSALGGYNLSPQIFGFFTRQLMNYAGGRIVLALEGGYDLAAISDSAEECVKVLCGDSFEAGKLSLEALNGIPKLSAQEAIQKAVAIHKKHWPLLNGVQGIGISELHWQTISQRFPTLSV</sequence>
<dbReference type="InterPro" id="IPR023801">
    <property type="entry name" value="His_deacetylse_dom"/>
</dbReference>
<gene>
    <name evidence="13" type="ORF">EVEC_LOCUS8148</name>
</gene>
<evidence type="ECO:0000256" key="8">
    <source>
        <dbReference type="ARBA" id="ARBA00023163"/>
    </source>
</evidence>
<comment type="subcellular location">
    <subcellularLocation>
        <location evidence="1">Nucleus</location>
    </subcellularLocation>
</comment>
<name>A0A0N4VDH8_ENTVE</name>
<dbReference type="EMBL" id="UXUI01009284">
    <property type="protein sequence ID" value="VDD93397.1"/>
    <property type="molecule type" value="Genomic_DNA"/>
</dbReference>
<dbReference type="PANTHER" id="PTHR10625:SF5">
    <property type="entry name" value="HISTONE DEACETYLASE"/>
    <property type="match status" value="1"/>
</dbReference>
<dbReference type="GO" id="GO:0040029">
    <property type="term" value="P:epigenetic regulation of gene expression"/>
    <property type="evidence" value="ECO:0007669"/>
    <property type="project" value="TreeGrafter"/>
</dbReference>
<evidence type="ECO:0000256" key="1">
    <source>
        <dbReference type="ARBA" id="ARBA00004123"/>
    </source>
</evidence>
<keyword evidence="9" id="KW-0539">Nucleus</keyword>
<proteinExistence type="inferred from homology"/>
<comment type="catalytic activity">
    <reaction evidence="10">
        <text>N(6)-acetyl-L-lysyl-[histone] + H2O = L-lysyl-[histone] + acetate</text>
        <dbReference type="Rhea" id="RHEA:58196"/>
        <dbReference type="Rhea" id="RHEA-COMP:9845"/>
        <dbReference type="Rhea" id="RHEA-COMP:11338"/>
        <dbReference type="ChEBI" id="CHEBI:15377"/>
        <dbReference type="ChEBI" id="CHEBI:29969"/>
        <dbReference type="ChEBI" id="CHEBI:30089"/>
        <dbReference type="ChEBI" id="CHEBI:61930"/>
        <dbReference type="EC" id="3.5.1.98"/>
    </reaction>
</comment>
<evidence type="ECO:0000256" key="5">
    <source>
        <dbReference type="ARBA" id="ARBA00022801"/>
    </source>
</evidence>
<dbReference type="GO" id="GO:0141221">
    <property type="term" value="F:histone deacetylase activity, hydrolytic mechanism"/>
    <property type="evidence" value="ECO:0007669"/>
    <property type="project" value="UniProtKB-EC"/>
</dbReference>
<feature type="region of interest" description="Disordered" evidence="11">
    <location>
        <begin position="102"/>
        <end position="189"/>
    </location>
</feature>
<accession>A0A0N4VDH8</accession>
<keyword evidence="14" id="KW-1185">Reference proteome</keyword>
<dbReference type="PRINTS" id="PR01270">
    <property type="entry name" value="HDASUPER"/>
</dbReference>
<dbReference type="WBParaSite" id="EVEC_0000866401-mRNA-1">
    <property type="protein sequence ID" value="EVEC_0000866401-mRNA-1"/>
    <property type="gene ID" value="EVEC_0000866401"/>
</dbReference>
<reference evidence="15" key="1">
    <citation type="submission" date="2017-02" db="UniProtKB">
        <authorList>
            <consortium name="WormBaseParasite"/>
        </authorList>
    </citation>
    <scope>IDENTIFICATION</scope>
</reference>
<evidence type="ECO:0000256" key="7">
    <source>
        <dbReference type="ARBA" id="ARBA00023015"/>
    </source>
</evidence>
<evidence type="ECO:0000256" key="6">
    <source>
        <dbReference type="ARBA" id="ARBA00022853"/>
    </source>
</evidence>
<keyword evidence="8" id="KW-0804">Transcription</keyword>
<dbReference type="InterPro" id="IPR000286">
    <property type="entry name" value="HDACs"/>
</dbReference>
<feature type="domain" description="Histone deacetylase" evidence="12">
    <location>
        <begin position="499"/>
        <end position="812"/>
    </location>
</feature>
<dbReference type="InterPro" id="IPR023696">
    <property type="entry name" value="Ureohydrolase_dom_sf"/>
</dbReference>
<evidence type="ECO:0000259" key="12">
    <source>
        <dbReference type="Pfam" id="PF00850"/>
    </source>
</evidence>
<evidence type="ECO:0000256" key="9">
    <source>
        <dbReference type="ARBA" id="ARBA00023242"/>
    </source>
</evidence>
<evidence type="ECO:0000313" key="13">
    <source>
        <dbReference type="EMBL" id="VDD93397.1"/>
    </source>
</evidence>
<keyword evidence="6" id="KW-0156">Chromatin regulator</keyword>
<dbReference type="InterPro" id="IPR037138">
    <property type="entry name" value="His_deacetylse_dom_sf"/>
</dbReference>
<dbReference type="GO" id="GO:0000118">
    <property type="term" value="C:histone deacetylase complex"/>
    <property type="evidence" value="ECO:0007669"/>
    <property type="project" value="TreeGrafter"/>
</dbReference>
<dbReference type="OrthoDB" id="5232919at2759"/>
<dbReference type="AlphaFoldDB" id="A0A0N4VDH8"/>